<accession>A0ABQ2GXV6</accession>
<evidence type="ECO:0000313" key="2">
    <source>
        <dbReference type="Proteomes" id="UP000661918"/>
    </source>
</evidence>
<reference evidence="2" key="1">
    <citation type="journal article" date="2019" name="Int. J. Syst. Evol. Microbiol.">
        <title>The Global Catalogue of Microorganisms (GCM) 10K type strain sequencing project: providing services to taxonomists for standard genome sequencing and annotation.</title>
        <authorList>
            <consortium name="The Broad Institute Genomics Platform"/>
            <consortium name="The Broad Institute Genome Sequencing Center for Infectious Disease"/>
            <person name="Wu L."/>
            <person name="Ma J."/>
        </authorList>
    </citation>
    <scope>NUCLEOTIDE SEQUENCE [LARGE SCALE GENOMIC DNA]</scope>
    <source>
        <strain evidence="2">JCM 15443</strain>
    </source>
</reference>
<evidence type="ECO:0000313" key="1">
    <source>
        <dbReference type="EMBL" id="GGM16337.1"/>
    </source>
</evidence>
<sequence>MTALTASTPQARFLGNVLEQARAFRHDALDDLRDAVGGLESAMFTGGDQRLFTAITELLDEGRVPTPAAVRTLKLEGFTGEHAARYLDQAGQLGEWSSYVQPILREHTQKVLVQGLTEALRAAQAGQLDEARTLGAQTLDEAPSWTSQALHYIEDFAATQAPEPRIPTPWPRVNEHLGGGLGFTGNSVVSLWIADSGVGKSSVTQQMIPGWLAAGHHVLYCFGEGRRDDITREVTRFQAGLGYAELKFGQEQAVPRTLDRYAAAARALSALPGRLAVYDEEFDGQAVRDLARRYRRQLSRDLEAGVARPGARLIVIVDNIDSAVSFDSKRFAREDQAYEYEAKRFEQAAKTEGYHLMLLSQTNEDGRRRQGAPEKSDIARAKALMNRAAFVVTLHRPVTDADRTQQDKDGEKGRRARTWIAVRKARGGVLAELEFETNARTGEWYDPRQPAF</sequence>
<dbReference type="InterPro" id="IPR027417">
    <property type="entry name" value="P-loop_NTPase"/>
</dbReference>
<proteinExistence type="predicted"/>
<dbReference type="Proteomes" id="UP000661918">
    <property type="component" value="Unassembled WGS sequence"/>
</dbReference>
<protein>
    <recommendedName>
        <fullName evidence="3">SF4 helicase domain-containing protein</fullName>
    </recommendedName>
</protein>
<dbReference type="Gene3D" id="3.40.50.300">
    <property type="entry name" value="P-loop containing nucleotide triphosphate hydrolases"/>
    <property type="match status" value="1"/>
</dbReference>
<evidence type="ECO:0008006" key="3">
    <source>
        <dbReference type="Google" id="ProtNLM"/>
    </source>
</evidence>
<organism evidence="1 2">
    <name type="scientific">Deinococcus aerophilus</name>
    <dbReference type="NCBI Taxonomy" id="522488"/>
    <lineage>
        <taxon>Bacteria</taxon>
        <taxon>Thermotogati</taxon>
        <taxon>Deinococcota</taxon>
        <taxon>Deinococci</taxon>
        <taxon>Deinococcales</taxon>
        <taxon>Deinococcaceae</taxon>
        <taxon>Deinococcus</taxon>
    </lineage>
</organism>
<dbReference type="EMBL" id="BMOM01000024">
    <property type="protein sequence ID" value="GGM16337.1"/>
    <property type="molecule type" value="Genomic_DNA"/>
</dbReference>
<dbReference type="SUPFAM" id="SSF52540">
    <property type="entry name" value="P-loop containing nucleoside triphosphate hydrolases"/>
    <property type="match status" value="1"/>
</dbReference>
<keyword evidence="2" id="KW-1185">Reference proteome</keyword>
<gene>
    <name evidence="1" type="ORF">GCM10010841_25840</name>
</gene>
<comment type="caution">
    <text evidence="1">The sequence shown here is derived from an EMBL/GenBank/DDBJ whole genome shotgun (WGS) entry which is preliminary data.</text>
</comment>
<name>A0ABQ2GXV6_9DEIO</name>
<dbReference type="RefSeq" id="WP_188904780.1">
    <property type="nucleotide sequence ID" value="NZ_BMOM01000024.1"/>
</dbReference>